<feature type="compositionally biased region" description="Low complexity" evidence="1">
    <location>
        <begin position="606"/>
        <end position="629"/>
    </location>
</feature>
<proteinExistence type="predicted"/>
<feature type="compositionally biased region" description="Polar residues" evidence="1">
    <location>
        <begin position="647"/>
        <end position="659"/>
    </location>
</feature>
<keyword evidence="2" id="KW-0472">Membrane</keyword>
<gene>
    <name evidence="4" type="ORF">Pme01_21730</name>
</gene>
<feature type="region of interest" description="Disordered" evidence="1">
    <location>
        <begin position="52"/>
        <end position="76"/>
    </location>
</feature>
<feature type="chain" id="PRO_5035269755" description="TrbL/VirB6 plasmid conjugal transfer protein" evidence="3">
    <location>
        <begin position="50"/>
        <end position="689"/>
    </location>
</feature>
<feature type="compositionally biased region" description="Gly residues" evidence="1">
    <location>
        <begin position="630"/>
        <end position="642"/>
    </location>
</feature>
<keyword evidence="5" id="KW-1185">Reference proteome</keyword>
<feature type="transmembrane region" description="Helical" evidence="2">
    <location>
        <begin position="298"/>
        <end position="316"/>
    </location>
</feature>
<feature type="transmembrane region" description="Helical" evidence="2">
    <location>
        <begin position="441"/>
        <end position="462"/>
    </location>
</feature>
<name>A0A8J3TBR1_9ACTN</name>
<evidence type="ECO:0000256" key="2">
    <source>
        <dbReference type="SAM" id="Phobius"/>
    </source>
</evidence>
<feature type="region of interest" description="Disordered" evidence="1">
    <location>
        <begin position="536"/>
        <end position="689"/>
    </location>
</feature>
<dbReference type="Proteomes" id="UP000599074">
    <property type="component" value="Unassembled WGS sequence"/>
</dbReference>
<evidence type="ECO:0008006" key="6">
    <source>
        <dbReference type="Google" id="ProtNLM"/>
    </source>
</evidence>
<organism evidence="4 5">
    <name type="scientific">Planosporangium mesophilum</name>
    <dbReference type="NCBI Taxonomy" id="689768"/>
    <lineage>
        <taxon>Bacteria</taxon>
        <taxon>Bacillati</taxon>
        <taxon>Actinomycetota</taxon>
        <taxon>Actinomycetes</taxon>
        <taxon>Micromonosporales</taxon>
        <taxon>Micromonosporaceae</taxon>
        <taxon>Planosporangium</taxon>
    </lineage>
</organism>
<dbReference type="EMBL" id="BOON01000018">
    <property type="protein sequence ID" value="GII22576.1"/>
    <property type="molecule type" value="Genomic_DNA"/>
</dbReference>
<comment type="caution">
    <text evidence="4">The sequence shown here is derived from an EMBL/GenBank/DDBJ whole genome shotgun (WGS) entry which is preliminary data.</text>
</comment>
<accession>A0A8J3TBR1</accession>
<evidence type="ECO:0000256" key="3">
    <source>
        <dbReference type="SAM" id="SignalP"/>
    </source>
</evidence>
<keyword evidence="2" id="KW-1133">Transmembrane helix</keyword>
<reference evidence="4" key="1">
    <citation type="submission" date="2021-01" db="EMBL/GenBank/DDBJ databases">
        <title>Whole genome shotgun sequence of Planosporangium mesophilum NBRC 109066.</title>
        <authorList>
            <person name="Komaki H."/>
            <person name="Tamura T."/>
        </authorList>
    </citation>
    <scope>NUCLEOTIDE SEQUENCE</scope>
    <source>
        <strain evidence="4">NBRC 109066</strain>
    </source>
</reference>
<evidence type="ECO:0000313" key="5">
    <source>
        <dbReference type="Proteomes" id="UP000599074"/>
    </source>
</evidence>
<keyword evidence="2" id="KW-0812">Transmembrane</keyword>
<feature type="transmembrane region" description="Helical" evidence="2">
    <location>
        <begin position="410"/>
        <end position="429"/>
    </location>
</feature>
<feature type="compositionally biased region" description="Pro residues" evidence="1">
    <location>
        <begin position="52"/>
        <end position="67"/>
    </location>
</feature>
<sequence length="689" mass="68474">MTEAISTWPAPQPIRLVGGPAAKTTLMRAVVAALCALVLVMAAASAAWADPTPAPGPPPSGPAPSASPAPSSSCTQAPAPDQVGWCFAWAVYSGAASSGTPQWLTVCSRAESSEDRTGCDAASLTLSSPPPDNTPSVLHAGKPDGPVVHCDTFAQRAQHDPTNGWAWNAKRDRCVALQSFLLSKAYVPSQPGGSDCGAANVSCQVSQAAQDALAAGIRSGIQGLVDMVVQAMVWMLDQLAKLVFTTATVPTPDAPFYTVYNQLAGVMVFLVLVFFLVSAIINGLRLNGPGPMSTVGGLVRAILGIGLAGGIAWTITRAWDEAAVALIEANPGSNWDPGRWVKAITALSGGAGTAVVALMVAGLAVIGLVLLFITLLFRSLLAVGAALFGVMAMSGQVMPETRAWGRRWFWTVNALASSKFFVAALWIYGSRAVYESDNLMTCLQALLIIWLMVAAPVVLLRLTTLWDGYLSDIHAGRVLAAAGHAIGTGAVGGGFGGSGGGPAALLMNANMADLAAVPGEPLLAAAGLSQGTGRDMAEAVRAGAGGERVGQPPRGPGGSAQASGDEQTEAATDDGGRPNADEAEAIGAGADASRAGVEGAHVIPPGADADAGAGGEASTPGATGAPGVPSGAGSGGGPGAAGTSGTPQHSAAQMAGDQQSSGPADGGAGATGEAASSGAGAGIPPVPPV</sequence>
<feature type="transmembrane region" description="Helical" evidence="2">
    <location>
        <begin position="380"/>
        <end position="398"/>
    </location>
</feature>
<feature type="transmembrane region" description="Helical" evidence="2">
    <location>
        <begin position="263"/>
        <end position="286"/>
    </location>
</feature>
<dbReference type="AlphaFoldDB" id="A0A8J3TBR1"/>
<evidence type="ECO:0000256" key="1">
    <source>
        <dbReference type="SAM" id="MobiDB-lite"/>
    </source>
</evidence>
<feature type="transmembrane region" description="Helical" evidence="2">
    <location>
        <begin position="343"/>
        <end position="373"/>
    </location>
</feature>
<protein>
    <recommendedName>
        <fullName evidence="6">TrbL/VirB6 plasmid conjugal transfer protein</fullName>
    </recommendedName>
</protein>
<keyword evidence="3" id="KW-0732">Signal</keyword>
<evidence type="ECO:0000313" key="4">
    <source>
        <dbReference type="EMBL" id="GII22576.1"/>
    </source>
</evidence>
<feature type="signal peptide" evidence="3">
    <location>
        <begin position="1"/>
        <end position="49"/>
    </location>
</feature>